<dbReference type="AlphaFoldDB" id="A0A1K1SZ09"/>
<organism evidence="1 2">
    <name type="scientific">Amycolatopsis australiensis</name>
    <dbReference type="NCBI Taxonomy" id="546364"/>
    <lineage>
        <taxon>Bacteria</taxon>
        <taxon>Bacillati</taxon>
        <taxon>Actinomycetota</taxon>
        <taxon>Actinomycetes</taxon>
        <taxon>Pseudonocardiales</taxon>
        <taxon>Pseudonocardiaceae</taxon>
        <taxon>Amycolatopsis</taxon>
    </lineage>
</organism>
<proteinExistence type="predicted"/>
<accession>A0A1K1SZ09</accession>
<dbReference type="Proteomes" id="UP000182740">
    <property type="component" value="Unassembled WGS sequence"/>
</dbReference>
<dbReference type="InterPro" id="IPR019587">
    <property type="entry name" value="Polyketide_cyclase/dehydratase"/>
</dbReference>
<dbReference type="Pfam" id="PF10604">
    <property type="entry name" value="Polyketide_cyc2"/>
    <property type="match status" value="1"/>
</dbReference>
<name>A0A1K1SZ09_9PSEU</name>
<reference evidence="2" key="1">
    <citation type="submission" date="2016-11" db="EMBL/GenBank/DDBJ databases">
        <authorList>
            <person name="Varghese N."/>
            <person name="Submissions S."/>
        </authorList>
    </citation>
    <scope>NUCLEOTIDE SEQUENCE [LARGE SCALE GENOMIC DNA]</scope>
    <source>
        <strain evidence="2">DSM 44671</strain>
    </source>
</reference>
<dbReference type="EMBL" id="FPJG01000006">
    <property type="protein sequence ID" value="SFW89518.1"/>
    <property type="molecule type" value="Genomic_DNA"/>
</dbReference>
<sequence>MTWARLMGSRQVSRTVIVATAPEKIFALLADPARHPLIDGSGTVRAAQPGGPDRLTLGAKFGMDMKLGASYQIVNTVVEFEENRLIAWRHFNGHRWRWRLEPVDGGRTEVTETFDWSTARFPLAISLSPFPRKNAQGIEKTLARLTELFPA</sequence>
<evidence type="ECO:0000313" key="2">
    <source>
        <dbReference type="Proteomes" id="UP000182740"/>
    </source>
</evidence>
<gene>
    <name evidence="1" type="ORF">SAMN04489730_7269</name>
</gene>
<dbReference type="STRING" id="546364.SAMN04489730_7269"/>
<evidence type="ECO:0000313" key="1">
    <source>
        <dbReference type="EMBL" id="SFW89518.1"/>
    </source>
</evidence>
<keyword evidence="2" id="KW-1185">Reference proteome</keyword>
<protein>
    <submittedName>
        <fullName evidence="1">Polyketide cyclase / dehydrase and lipid transport</fullName>
    </submittedName>
</protein>
<dbReference type="Gene3D" id="3.30.530.20">
    <property type="match status" value="1"/>
</dbReference>
<dbReference type="InterPro" id="IPR023393">
    <property type="entry name" value="START-like_dom_sf"/>
</dbReference>
<dbReference type="SUPFAM" id="SSF55961">
    <property type="entry name" value="Bet v1-like"/>
    <property type="match status" value="1"/>
</dbReference>